<sequence>MDKLRLGIIGIGNMGSGHLGYVLNGECPSAKLCHSLTFKLIYILSLISDRFLEDRKKTQTIIRQS</sequence>
<dbReference type="STRING" id="39492.ERS852540_02439"/>
<dbReference type="Proteomes" id="UP000095662">
    <property type="component" value="Unassembled WGS sequence"/>
</dbReference>
<name>A0A175A7U6_9FIRM</name>
<evidence type="ECO:0000313" key="2">
    <source>
        <dbReference type="Proteomes" id="UP000095662"/>
    </source>
</evidence>
<dbReference type="EMBL" id="CZBY01000028">
    <property type="protein sequence ID" value="CUQ92011.1"/>
    <property type="molecule type" value="Genomic_DNA"/>
</dbReference>
<accession>A0A175A7U6</accession>
<protein>
    <submittedName>
        <fullName evidence="1">Uncharacterized protein</fullName>
    </submittedName>
</protein>
<reference evidence="1 2" key="1">
    <citation type="submission" date="2015-09" db="EMBL/GenBank/DDBJ databases">
        <authorList>
            <consortium name="Pathogen Informatics"/>
        </authorList>
    </citation>
    <scope>NUCLEOTIDE SEQUENCE [LARGE SCALE GENOMIC DNA]</scope>
    <source>
        <strain evidence="1 2">2789STDY5834928</strain>
    </source>
</reference>
<dbReference type="AlphaFoldDB" id="A0A175A7U6"/>
<gene>
    <name evidence="1" type="ORF">ERS852540_02439</name>
</gene>
<organism evidence="1 2">
    <name type="scientific">[Eubacterium] siraeum</name>
    <dbReference type="NCBI Taxonomy" id="39492"/>
    <lineage>
        <taxon>Bacteria</taxon>
        <taxon>Bacillati</taxon>
        <taxon>Bacillota</taxon>
        <taxon>Clostridia</taxon>
        <taxon>Eubacteriales</taxon>
        <taxon>Oscillospiraceae</taxon>
        <taxon>Oscillospiraceae incertae sedis</taxon>
    </lineage>
</organism>
<evidence type="ECO:0000313" key="1">
    <source>
        <dbReference type="EMBL" id="CUQ92011.1"/>
    </source>
</evidence>
<proteinExistence type="predicted"/>